<dbReference type="InterPro" id="IPR001807">
    <property type="entry name" value="ClC"/>
</dbReference>
<accession>A0A2I2YG23</accession>
<evidence type="ECO:0000256" key="17">
    <source>
        <dbReference type="ARBA" id="ARBA00035073"/>
    </source>
</evidence>
<keyword evidence="12" id="KW-0869">Chloride channel</keyword>
<name>A0A2I2YG23_GORGO</name>
<feature type="transmembrane region" description="Helical" evidence="21">
    <location>
        <begin position="396"/>
        <end position="419"/>
    </location>
</feature>
<keyword evidence="9 21" id="KW-0406">Ion transport</keyword>
<dbReference type="EMBL" id="CABD030001168">
    <property type="status" value="NOT_ANNOTATED_CDS"/>
    <property type="molecule type" value="Genomic_DNA"/>
</dbReference>
<evidence type="ECO:0000259" key="22">
    <source>
        <dbReference type="PROSITE" id="PS51371"/>
    </source>
</evidence>
<dbReference type="Gene3D" id="3.10.580.10">
    <property type="entry name" value="CBS-domain"/>
    <property type="match status" value="1"/>
</dbReference>
<dbReference type="GO" id="GO:0005886">
    <property type="term" value="C:plasma membrane"/>
    <property type="evidence" value="ECO:0000318"/>
    <property type="project" value="GO_Central"/>
</dbReference>
<comment type="catalytic activity">
    <reaction evidence="15">
        <text>iodide(out) = iodide(in)</text>
        <dbReference type="Rhea" id="RHEA:66324"/>
        <dbReference type="ChEBI" id="CHEBI:16382"/>
    </reaction>
</comment>
<dbReference type="OMA" id="NYWRAFV"/>
<dbReference type="PROSITE" id="PS51371">
    <property type="entry name" value="CBS"/>
    <property type="match status" value="1"/>
</dbReference>
<dbReference type="InParanoid" id="A0A2I2YG23"/>
<reference evidence="23" key="3">
    <citation type="submission" date="2025-08" db="UniProtKB">
        <authorList>
            <consortium name="Ensembl"/>
        </authorList>
    </citation>
    <scope>IDENTIFICATION</scope>
</reference>
<keyword evidence="7" id="KW-0106">Calcium</keyword>
<comment type="caution">
    <text evidence="21">Lacks conserved residue(s) required for the propagation of feature annotation.</text>
</comment>
<keyword evidence="6" id="KW-0677">Repeat</keyword>
<dbReference type="Pfam" id="PF00654">
    <property type="entry name" value="Voltage_CLC"/>
    <property type="match status" value="1"/>
</dbReference>
<keyword evidence="4 21" id="KW-0812">Transmembrane</keyword>
<evidence type="ECO:0000313" key="23">
    <source>
        <dbReference type="Ensembl" id="ENSGGOP00000033885.1"/>
    </source>
</evidence>
<dbReference type="PANTHER" id="PTHR45720:SF16">
    <property type="entry name" value="CHLORIDE CHANNEL PROTEIN CLC-KA"/>
    <property type="match status" value="1"/>
</dbReference>
<evidence type="ECO:0000256" key="13">
    <source>
        <dbReference type="ARBA" id="ARBA00023214"/>
    </source>
</evidence>
<dbReference type="GeneTree" id="ENSGT00940000158748"/>
<keyword evidence="13 21" id="KW-0868">Chloride</keyword>
<dbReference type="SUPFAM" id="SSF54631">
    <property type="entry name" value="CBS-domain pair"/>
    <property type="match status" value="1"/>
</dbReference>
<dbReference type="RefSeq" id="XP_018867153.3">
    <property type="nucleotide sequence ID" value="XM_019011608.4"/>
</dbReference>
<dbReference type="GO" id="GO:0046872">
    <property type="term" value="F:metal ion binding"/>
    <property type="evidence" value="ECO:0007669"/>
    <property type="project" value="UniProtKB-KW"/>
</dbReference>
<dbReference type="PANTHER" id="PTHR45720">
    <property type="entry name" value="CHLORIDE CHANNEL PROTEIN 2"/>
    <property type="match status" value="1"/>
</dbReference>
<dbReference type="GO" id="GO:0016323">
    <property type="term" value="C:basolateral plasma membrane"/>
    <property type="evidence" value="ECO:0007669"/>
    <property type="project" value="UniProtKB-SubCell"/>
</dbReference>
<evidence type="ECO:0000256" key="21">
    <source>
        <dbReference type="RuleBase" id="RU361221"/>
    </source>
</evidence>
<dbReference type="Pfam" id="PF00571">
    <property type="entry name" value="CBS"/>
    <property type="match status" value="1"/>
</dbReference>
<evidence type="ECO:0000256" key="16">
    <source>
        <dbReference type="ARBA" id="ARBA00024167"/>
    </source>
</evidence>
<dbReference type="CDD" id="cd03683">
    <property type="entry name" value="ClC_1_like"/>
    <property type="match status" value="1"/>
</dbReference>
<feature type="transmembrane region" description="Helical" evidence="21">
    <location>
        <begin position="326"/>
        <end position="349"/>
    </location>
</feature>
<dbReference type="SMART" id="SM00116">
    <property type="entry name" value="CBS"/>
    <property type="match status" value="1"/>
</dbReference>
<evidence type="ECO:0000256" key="2">
    <source>
        <dbReference type="ARBA" id="ARBA00022448"/>
    </source>
</evidence>
<dbReference type="Bgee" id="ENSGGOG00000007939">
    <property type="expression patterns" value="Expressed in adult mammalian kidney and 1 other cell type or tissue"/>
</dbReference>
<keyword evidence="24" id="KW-1185">Reference proteome</keyword>
<feature type="transmembrane region" description="Helical" evidence="21">
    <location>
        <begin position="495"/>
        <end position="512"/>
    </location>
</feature>
<comment type="catalytic activity">
    <reaction evidence="18">
        <text>bromide(in) = bromide(out)</text>
        <dbReference type="Rhea" id="RHEA:75383"/>
        <dbReference type="ChEBI" id="CHEBI:15858"/>
    </reaction>
</comment>
<dbReference type="GO" id="GO:0070293">
    <property type="term" value="P:renal absorption"/>
    <property type="evidence" value="ECO:0007669"/>
    <property type="project" value="UniProtKB-ARBA"/>
</dbReference>
<gene>
    <name evidence="23" type="primary">LOC101135098</name>
</gene>
<keyword evidence="2 21" id="KW-0813">Transport</keyword>
<comment type="similarity">
    <text evidence="21">Belongs to the chloride channel (TC 2.A.49) family.</text>
</comment>
<dbReference type="FunFam" id="1.10.3080.10:FF:000012">
    <property type="entry name" value="Chloride channel K"/>
    <property type="match status" value="1"/>
</dbReference>
<dbReference type="Gene3D" id="1.10.3080.10">
    <property type="entry name" value="Clc chloride channel"/>
    <property type="match status" value="1"/>
</dbReference>
<sequence>MEELVGLREGSSGDPVTLQELWGPCPHIRRAIQGGLEWLKQKLFRLGEDWYFLMTLGVLMALVSYAMNFAIGRVVRAHQWLYGEIGDSHLLRYLSWTVYPVALISFSSGFSQSITPSSGGSGIPELKTMLAGVILEDYLDIKNFGAKVVGLSCTLATGSTLFLGKVGPFVHLSVMIAAYLGRVRTTTIGEPENKSKQNEMLVAAAAVGVATVFAAPFSGVLFSIEVMSSHFSVWDYWRGFFAATCGAFMFRLLAVFNSEQETITSLYKTSFRVDVPFDLPEIFFFVALGGICGVLSCAYLFCQRTFLSFIKTNRFSSKLLATSKPVYSALATLLLASITYPPGVGHFLASRLSMKQHLDSLFDNHSWALMTQNSSPPWPEELDPQHLWWEWYHPRFTIFGTLAFFLVMKFWMLILATTIPMPAGYFMPIFILGAAIGRLLGEALAVTFPEGIVAGGVTNPIMPGGYALAGAAAFSGAVTHTISTALLAFELTGQIVHALPVLMAVLAANAIAQSCQPSFYDGTIIVKKLPYLPRILGRNIGSHRVRVEHFMNHSITTLAKDTPLEEVVKVVTSTDVAEYPLVESTESQILVGIVQRAQLVQALQAEPPSRAPGHQQCLQDILARGCPTEPVTLTLFSETTLHQAQNLFKLLNLQSLFVTSRGRAVGCVSWVEMKKAISNLTNPPAPK</sequence>
<dbReference type="GO" id="GO:0005247">
    <property type="term" value="F:voltage-gated chloride channel activity"/>
    <property type="evidence" value="ECO:0000318"/>
    <property type="project" value="GO_Central"/>
</dbReference>
<dbReference type="FunFam" id="3.10.580.10:FF:000028">
    <property type="entry name" value="Chloride channel protein"/>
    <property type="match status" value="1"/>
</dbReference>
<evidence type="ECO:0000256" key="7">
    <source>
        <dbReference type="ARBA" id="ARBA00022837"/>
    </source>
</evidence>
<dbReference type="STRING" id="9593.ENSGGOP00000033885"/>
<evidence type="ECO:0000256" key="19">
    <source>
        <dbReference type="ARBA" id="ARBA00047027"/>
    </source>
</evidence>
<evidence type="ECO:0000256" key="18">
    <source>
        <dbReference type="ARBA" id="ARBA00035085"/>
    </source>
</evidence>
<comment type="subunit">
    <text evidence="19">Homodimer. Interacts with BSND.</text>
</comment>
<evidence type="ECO:0000313" key="24">
    <source>
        <dbReference type="Proteomes" id="UP000001519"/>
    </source>
</evidence>
<keyword evidence="10 20" id="KW-0129">CBS domain</keyword>
<keyword evidence="14" id="KW-0407">Ion channel</keyword>
<evidence type="ECO:0000256" key="9">
    <source>
        <dbReference type="ARBA" id="ARBA00023065"/>
    </source>
</evidence>
<dbReference type="PRINTS" id="PR00762">
    <property type="entry name" value="CLCHANNEL"/>
</dbReference>
<feature type="domain" description="CBS" evidence="22">
    <location>
        <begin position="551"/>
        <end position="609"/>
    </location>
</feature>
<dbReference type="Ensembl" id="ENSGGOT00000050129.1">
    <property type="protein sequence ID" value="ENSGGOP00000033885.1"/>
    <property type="gene ID" value="ENSGGOG00000007939.3"/>
</dbReference>
<evidence type="ECO:0000256" key="1">
    <source>
        <dbReference type="ARBA" id="ARBA00004554"/>
    </source>
</evidence>
<dbReference type="InterPro" id="IPR000644">
    <property type="entry name" value="CBS_dom"/>
</dbReference>
<comment type="subcellular location">
    <subcellularLocation>
        <location evidence="1">Basolateral cell membrane</location>
        <topology evidence="1">Multi-pass membrane protein</topology>
    </subcellularLocation>
    <subcellularLocation>
        <location evidence="21">Membrane</location>
        <topology evidence="21">Multi-pass membrane protein</topology>
    </subcellularLocation>
</comment>
<comment type="catalytic activity">
    <reaction evidence="16">
        <text>chloride(in) = chloride(out)</text>
        <dbReference type="Rhea" id="RHEA:29823"/>
        <dbReference type="ChEBI" id="CHEBI:17996"/>
    </reaction>
</comment>
<dbReference type="FunCoup" id="A0A2I2YG23">
    <property type="interactions" value="63"/>
</dbReference>
<evidence type="ECO:0000256" key="12">
    <source>
        <dbReference type="ARBA" id="ARBA00023173"/>
    </source>
</evidence>
<reference evidence="24" key="1">
    <citation type="submission" date="2011-05" db="EMBL/GenBank/DDBJ databases">
        <title>Insights into the evolution of the great apes provided by the gorilla genome.</title>
        <authorList>
            <person name="Scally A."/>
        </authorList>
    </citation>
    <scope>NUCLEOTIDE SEQUENCE [LARGE SCALE GENOMIC DNA]</scope>
</reference>
<feature type="transmembrane region" description="Helical" evidence="21">
    <location>
        <begin position="466"/>
        <end position="489"/>
    </location>
</feature>
<dbReference type="InterPro" id="IPR046342">
    <property type="entry name" value="CBS_dom_sf"/>
</dbReference>
<dbReference type="PRINTS" id="PR01119">
    <property type="entry name" value="CLCHANNELKDY"/>
</dbReference>
<dbReference type="EMBL" id="CABD030001169">
    <property type="status" value="NOT_ANNOTATED_CDS"/>
    <property type="molecule type" value="Genomic_DNA"/>
</dbReference>
<dbReference type="GeneID" id="101135098"/>
<feature type="transmembrane region" description="Helical" evidence="21">
    <location>
        <begin position="282"/>
        <end position="306"/>
    </location>
</feature>
<dbReference type="SUPFAM" id="SSF81340">
    <property type="entry name" value="Clc chloride channel"/>
    <property type="match status" value="1"/>
</dbReference>
<evidence type="ECO:0000256" key="15">
    <source>
        <dbReference type="ARBA" id="ARBA00024145"/>
    </source>
</evidence>
<evidence type="ECO:0000256" key="20">
    <source>
        <dbReference type="PROSITE-ProRule" id="PRU00703"/>
    </source>
</evidence>
<proteinExistence type="inferred from homology"/>
<keyword evidence="8 21" id="KW-1133">Transmembrane helix</keyword>
<dbReference type="Proteomes" id="UP000001519">
    <property type="component" value="Chromosome 1"/>
</dbReference>
<protein>
    <recommendedName>
        <fullName evidence="21">Chloride channel protein</fullName>
    </recommendedName>
</protein>
<keyword evidence="3" id="KW-1003">Cell membrane</keyword>
<dbReference type="InterPro" id="IPR002250">
    <property type="entry name" value="Cl_channel-K"/>
</dbReference>
<reference evidence="23 24" key="2">
    <citation type="journal article" date="2012" name="Nature">
        <title>Insights into hominid evolution from the gorilla genome sequence.</title>
        <authorList>
            <person name="Scally A."/>
            <person name="Dutheil J.Y."/>
            <person name="Hillier L.W."/>
            <person name="Jordan G.E."/>
            <person name="Goodhead I."/>
            <person name="Herrero J."/>
            <person name="Hobolth A."/>
            <person name="Lappalainen T."/>
            <person name="Mailund T."/>
            <person name="Marques-Bonet T."/>
            <person name="McCarthy S."/>
            <person name="Montgomery S.H."/>
            <person name="Schwalie P.C."/>
            <person name="Tang Y.A."/>
            <person name="Ward M.C."/>
            <person name="Xue Y."/>
            <person name="Yngvadottir B."/>
            <person name="Alkan C."/>
            <person name="Andersen L.N."/>
            <person name="Ayub Q."/>
            <person name="Ball E.V."/>
            <person name="Beal K."/>
            <person name="Bradley B.J."/>
            <person name="Chen Y."/>
            <person name="Clee C.M."/>
            <person name="Fitzgerald S."/>
            <person name="Graves T.A."/>
            <person name="Gu Y."/>
            <person name="Heath P."/>
            <person name="Heger A."/>
            <person name="Karakoc E."/>
            <person name="Kolb-Kokocinski A."/>
            <person name="Laird G.K."/>
            <person name="Lunter G."/>
            <person name="Meader S."/>
            <person name="Mort M."/>
            <person name="Mullikin J.C."/>
            <person name="Munch K."/>
            <person name="O'Connor T.D."/>
            <person name="Phillips A.D."/>
            <person name="Prado-Martinez J."/>
            <person name="Rogers A.S."/>
            <person name="Sajjadian S."/>
            <person name="Schmidt D."/>
            <person name="Shaw K."/>
            <person name="Simpson J.T."/>
            <person name="Stenson P.D."/>
            <person name="Turner D.J."/>
            <person name="Vigilant L."/>
            <person name="Vilella A.J."/>
            <person name="Whitener W."/>
            <person name="Zhu B."/>
            <person name="Cooper D.N."/>
            <person name="de Jong P."/>
            <person name="Dermitzakis E.T."/>
            <person name="Eichler E.E."/>
            <person name="Flicek P."/>
            <person name="Goldman N."/>
            <person name="Mundy N.I."/>
            <person name="Ning Z."/>
            <person name="Odom D.T."/>
            <person name="Ponting C.P."/>
            <person name="Quail M.A."/>
            <person name="Ryder O.A."/>
            <person name="Searle S.M."/>
            <person name="Warren W.C."/>
            <person name="Wilson R.K."/>
            <person name="Schierup M.H."/>
            <person name="Rogers J."/>
            <person name="Tyler-Smith C."/>
            <person name="Durbin R."/>
        </authorList>
    </citation>
    <scope>NUCLEOTIDE SEQUENCE [LARGE SCALE GENOMIC DNA]</scope>
</reference>
<evidence type="ECO:0000256" key="5">
    <source>
        <dbReference type="ARBA" id="ARBA00022723"/>
    </source>
</evidence>
<feature type="transmembrane region" description="Helical" evidence="21">
    <location>
        <begin position="50"/>
        <end position="70"/>
    </location>
</feature>
<evidence type="ECO:0000256" key="4">
    <source>
        <dbReference type="ARBA" id="ARBA00022692"/>
    </source>
</evidence>
<evidence type="ECO:0000256" key="3">
    <source>
        <dbReference type="ARBA" id="ARBA00022475"/>
    </source>
</evidence>
<dbReference type="InterPro" id="IPR014743">
    <property type="entry name" value="Cl-channel_core"/>
</dbReference>
<evidence type="ECO:0000256" key="8">
    <source>
        <dbReference type="ARBA" id="ARBA00022989"/>
    </source>
</evidence>
<reference evidence="23" key="4">
    <citation type="submission" date="2025-09" db="UniProtKB">
        <authorList>
            <consortium name="Ensembl"/>
        </authorList>
    </citation>
    <scope>IDENTIFICATION</scope>
</reference>
<dbReference type="AlphaFoldDB" id="A0A2I2YG23"/>
<evidence type="ECO:0000256" key="11">
    <source>
        <dbReference type="ARBA" id="ARBA00023136"/>
    </source>
</evidence>
<dbReference type="GO" id="GO:0034707">
    <property type="term" value="C:chloride channel complex"/>
    <property type="evidence" value="ECO:0007669"/>
    <property type="project" value="UniProtKB-KW"/>
</dbReference>
<keyword evidence="11 21" id="KW-0472">Membrane</keyword>
<keyword evidence="5" id="KW-0479">Metal-binding</keyword>
<feature type="transmembrane region" description="Helical" evidence="21">
    <location>
        <begin position="425"/>
        <end position="445"/>
    </location>
</feature>
<evidence type="ECO:0000256" key="6">
    <source>
        <dbReference type="ARBA" id="ARBA00022737"/>
    </source>
</evidence>
<dbReference type="InterPro" id="IPR050970">
    <property type="entry name" value="Cl_channel_volt-gated"/>
</dbReference>
<comment type="catalytic activity">
    <reaction evidence="17">
        <text>nitrate(in) = nitrate(out)</text>
        <dbReference type="Rhea" id="RHEA:34923"/>
        <dbReference type="ChEBI" id="CHEBI:17632"/>
    </reaction>
</comment>
<dbReference type="GO" id="GO:0006821">
    <property type="term" value="P:chloride transport"/>
    <property type="evidence" value="ECO:0000318"/>
    <property type="project" value="GO_Central"/>
</dbReference>
<evidence type="ECO:0000256" key="10">
    <source>
        <dbReference type="ARBA" id="ARBA00023122"/>
    </source>
</evidence>
<organism evidence="23 24">
    <name type="scientific">Gorilla gorilla gorilla</name>
    <name type="common">Western lowland gorilla</name>
    <dbReference type="NCBI Taxonomy" id="9595"/>
    <lineage>
        <taxon>Eukaryota</taxon>
        <taxon>Metazoa</taxon>
        <taxon>Chordata</taxon>
        <taxon>Craniata</taxon>
        <taxon>Vertebrata</taxon>
        <taxon>Euteleostomi</taxon>
        <taxon>Mammalia</taxon>
        <taxon>Eutheria</taxon>
        <taxon>Euarchontoglires</taxon>
        <taxon>Primates</taxon>
        <taxon>Haplorrhini</taxon>
        <taxon>Catarrhini</taxon>
        <taxon>Hominidae</taxon>
        <taxon>Gorilla</taxon>
    </lineage>
</organism>
<dbReference type="GO" id="GO:0042802">
    <property type="term" value="F:identical protein binding"/>
    <property type="evidence" value="ECO:0007669"/>
    <property type="project" value="Ensembl"/>
</dbReference>
<dbReference type="EMBL" id="CABD030001170">
    <property type="status" value="NOT_ANNOTATED_CDS"/>
    <property type="molecule type" value="Genomic_DNA"/>
</dbReference>
<feature type="transmembrane region" description="Helical" evidence="21">
    <location>
        <begin position="236"/>
        <end position="256"/>
    </location>
</feature>
<evidence type="ECO:0000256" key="14">
    <source>
        <dbReference type="ARBA" id="ARBA00023303"/>
    </source>
</evidence>
<feature type="transmembrane region" description="Helical" evidence="21">
    <location>
        <begin position="201"/>
        <end position="224"/>
    </location>
</feature>
<dbReference type="CDD" id="cd04591">
    <property type="entry name" value="CBS_pair_voltage-gated_CLC_euk_bac"/>
    <property type="match status" value="1"/>
</dbReference>